<feature type="transmembrane region" description="Helical" evidence="1">
    <location>
        <begin position="36"/>
        <end position="59"/>
    </location>
</feature>
<keyword evidence="1" id="KW-1133">Transmembrane helix</keyword>
<accession>L0ACW8</accession>
<feature type="transmembrane region" description="Helical" evidence="1">
    <location>
        <begin position="107"/>
        <end position="128"/>
    </location>
</feature>
<dbReference type="GeneID" id="14212838"/>
<sequence>MENRFKEFLPPLGVFTSGLLLGIFVKFPIYDVETIAVYWLYILLGIIGIVIGVSFRDLLRTAIKGIRNGILLTLSVIIGDIIAGFLISLILRQGLNYSLSISLGSGWYSLIGPFVSFYNPYFGVIGFVSNLLREAYTLSLFPLIYSFFGTPSIAMGGATTMDTTLGVIIKYSGIENSSSAILQGLIITIILPFILPFTIILH</sequence>
<organism evidence="2 3">
    <name type="scientific">Caldisphaera lagunensis (strain DSM 15908 / JCM 11604 / ANMR 0165 / IC-154)</name>
    <dbReference type="NCBI Taxonomy" id="1056495"/>
    <lineage>
        <taxon>Archaea</taxon>
        <taxon>Thermoproteota</taxon>
        <taxon>Thermoprotei</taxon>
        <taxon>Acidilobales</taxon>
        <taxon>Caldisphaeraceae</taxon>
        <taxon>Caldisphaera</taxon>
    </lineage>
</organism>
<dbReference type="eggNOG" id="arCOG01615">
    <property type="taxonomic scope" value="Archaea"/>
</dbReference>
<dbReference type="HOGENOM" id="CLU_078428_1_0_2"/>
<dbReference type="GO" id="GO:0005886">
    <property type="term" value="C:plasma membrane"/>
    <property type="evidence" value="ECO:0007669"/>
    <property type="project" value="TreeGrafter"/>
</dbReference>
<feature type="transmembrane region" description="Helical" evidence="1">
    <location>
        <begin position="71"/>
        <end position="95"/>
    </location>
</feature>
<dbReference type="PANTHER" id="PTHR35804:SF1">
    <property type="entry name" value="LYSINE EXPORTER LYSO"/>
    <property type="match status" value="1"/>
</dbReference>
<dbReference type="InParanoid" id="L0ACW8"/>
<dbReference type="Pfam" id="PF03956">
    <property type="entry name" value="Lys_export"/>
    <property type="match status" value="1"/>
</dbReference>
<name>L0ACW8_CALLD</name>
<dbReference type="STRING" id="1056495.Calag_1576"/>
<protein>
    <submittedName>
        <fullName evidence="2">Putative membrane protein</fullName>
    </submittedName>
</protein>
<feature type="transmembrane region" description="Helical" evidence="1">
    <location>
        <begin position="140"/>
        <end position="160"/>
    </location>
</feature>
<dbReference type="PANTHER" id="PTHR35804">
    <property type="entry name" value="LYSINE EXPORTER LYSO"/>
    <property type="match status" value="1"/>
</dbReference>
<dbReference type="AlphaFoldDB" id="L0ACW8"/>
<gene>
    <name evidence="2" type="ordered locus">Calag_1576</name>
</gene>
<dbReference type="EMBL" id="CP003378">
    <property type="protein sequence ID" value="AFZ71274.1"/>
    <property type="molecule type" value="Genomic_DNA"/>
</dbReference>
<dbReference type="Proteomes" id="UP000010469">
    <property type="component" value="Chromosome"/>
</dbReference>
<feature type="transmembrane region" description="Helical" evidence="1">
    <location>
        <begin position="12"/>
        <end position="30"/>
    </location>
</feature>
<evidence type="ECO:0000313" key="2">
    <source>
        <dbReference type="EMBL" id="AFZ71274.1"/>
    </source>
</evidence>
<keyword evidence="1" id="KW-0472">Membrane</keyword>
<dbReference type="GO" id="GO:0015661">
    <property type="term" value="F:L-lysine efflux transmembrane transporter activity"/>
    <property type="evidence" value="ECO:0007669"/>
    <property type="project" value="InterPro"/>
</dbReference>
<evidence type="ECO:0000313" key="3">
    <source>
        <dbReference type="Proteomes" id="UP000010469"/>
    </source>
</evidence>
<keyword evidence="1" id="KW-0812">Transmembrane</keyword>
<dbReference type="OrthoDB" id="21422at2157"/>
<dbReference type="InterPro" id="IPR005642">
    <property type="entry name" value="LysO"/>
</dbReference>
<keyword evidence="3" id="KW-1185">Reference proteome</keyword>
<evidence type="ECO:0000256" key="1">
    <source>
        <dbReference type="SAM" id="Phobius"/>
    </source>
</evidence>
<dbReference type="RefSeq" id="WP_015233171.1">
    <property type="nucleotide sequence ID" value="NC_019791.1"/>
</dbReference>
<dbReference type="KEGG" id="clg:Calag_1576"/>
<reference evidence="3" key="1">
    <citation type="submission" date="2012-03" db="EMBL/GenBank/DDBJ databases">
        <title>Complete genome of Caldisphaera lagunensis DSM 15908.</title>
        <authorList>
            <person name="Lucas S."/>
            <person name="Copeland A."/>
            <person name="Lapidus A."/>
            <person name="Glavina del Rio T."/>
            <person name="Dalin E."/>
            <person name="Tice H."/>
            <person name="Bruce D."/>
            <person name="Goodwin L."/>
            <person name="Pitluck S."/>
            <person name="Peters L."/>
            <person name="Mikhailova N."/>
            <person name="Teshima H."/>
            <person name="Kyrpides N."/>
            <person name="Mavromatis K."/>
            <person name="Ivanova N."/>
            <person name="Brettin T."/>
            <person name="Detter J.C."/>
            <person name="Han C."/>
            <person name="Larimer F."/>
            <person name="Land M."/>
            <person name="Hauser L."/>
            <person name="Markowitz V."/>
            <person name="Cheng J.-F."/>
            <person name="Hugenholtz P."/>
            <person name="Woyke T."/>
            <person name="Wu D."/>
            <person name="Spring S."/>
            <person name="Schroeder M."/>
            <person name="Brambilla E."/>
            <person name="Klenk H.-P."/>
            <person name="Eisen J.A."/>
        </authorList>
    </citation>
    <scope>NUCLEOTIDE SEQUENCE [LARGE SCALE GENOMIC DNA]</scope>
    <source>
        <strain evidence="3">DSM 15908 / JCM 11604 / IC-154</strain>
    </source>
</reference>
<proteinExistence type="predicted"/>
<feature type="transmembrane region" description="Helical" evidence="1">
    <location>
        <begin position="180"/>
        <end position="201"/>
    </location>
</feature>